<dbReference type="Proteomes" id="UP000019151">
    <property type="component" value="Chromosome"/>
</dbReference>
<dbReference type="PANTHER" id="PTHR43405">
    <property type="entry name" value="GLYCOSYL HYDROLASE DIGH"/>
    <property type="match status" value="1"/>
</dbReference>
<dbReference type="InterPro" id="IPR017853">
    <property type="entry name" value="GH"/>
</dbReference>
<dbReference type="SUPFAM" id="SSF51445">
    <property type="entry name" value="(Trans)glycosidases"/>
    <property type="match status" value="1"/>
</dbReference>
<keyword evidence="1" id="KW-0732">Signal</keyword>
<dbReference type="PATRIC" id="fig|861299.3.peg.3754"/>
<dbReference type="Gene3D" id="3.20.20.80">
    <property type="entry name" value="Glycosidases"/>
    <property type="match status" value="1"/>
</dbReference>
<gene>
    <name evidence="3" type="ORF">J421_3699</name>
</gene>
<dbReference type="AlphaFoldDB" id="W0RKF8"/>
<dbReference type="FunCoup" id="W0RKF8">
    <property type="interactions" value="25"/>
</dbReference>
<organism evidence="3 4">
    <name type="scientific">Gemmatirosa kalamazoonensis</name>
    <dbReference type="NCBI Taxonomy" id="861299"/>
    <lineage>
        <taxon>Bacteria</taxon>
        <taxon>Pseudomonadati</taxon>
        <taxon>Gemmatimonadota</taxon>
        <taxon>Gemmatimonadia</taxon>
        <taxon>Gemmatimonadales</taxon>
        <taxon>Gemmatimonadaceae</taxon>
        <taxon>Gemmatirosa</taxon>
    </lineage>
</organism>
<dbReference type="PANTHER" id="PTHR43405:SF1">
    <property type="entry name" value="GLYCOSYL HYDROLASE DIGH"/>
    <property type="match status" value="1"/>
</dbReference>
<dbReference type="InterPro" id="IPR003790">
    <property type="entry name" value="GHL10"/>
</dbReference>
<dbReference type="Pfam" id="PF02638">
    <property type="entry name" value="GHL10"/>
    <property type="match status" value="1"/>
</dbReference>
<sequence>MWVATVGNIDWPSRAGLSTADQQSELLAILDRAKAVRLNAVVLQVRPATDALYASPLEPWSEYLTGEMGRAPDPFWDPLAFAVTEAHRRGLELHAWFNPYRARQTGAKGPPAANHVSRVKPEIVRQYAKMQWMDPGEPETMQWSLRVIRDVVHRYDVDGVHIDDYFYPYPENDAAGKRMEFPDSASYAAYRARGGTLARDDWRRDNVDRFVHEMYETVKREKPWVKVGISPFGIWRPGNPAGVCCFDAYTQLYADSRKWLQAGWADYFTPQLYWKIAAPQQSYPALLAWWVQADTLGRHLWPGNYLSRVGDGPNGWSAAEIDSQIRLTRAQRGAGGNVWFSMKALMSNQGGVTDTLSNGAYAEPALVPASPWLPGRTPAVPRVVLRRAGSAVALDVAPGDREPVRLWLVRARYGAAWTTDIVSGDERRIAVRPPATRGAPDEVRVSAVDRAGRESPASAVTLASTVSAVR</sequence>
<reference evidence="3 4" key="1">
    <citation type="journal article" date="2014" name="Genome Announc.">
        <title>Genome Sequence and Methylome of Soil Bacterium Gemmatirosa kalamazoonensis KBS708T, a Member of the Rarely Cultivated Gemmatimonadetes Phylum.</title>
        <authorList>
            <person name="Debruyn J.M."/>
            <person name="Radosevich M."/>
            <person name="Wommack K.E."/>
            <person name="Polson S.W."/>
            <person name="Hauser L.J."/>
            <person name="Fawaz M.N."/>
            <person name="Korlach J."/>
            <person name="Tsai Y.C."/>
        </authorList>
    </citation>
    <scope>NUCLEOTIDE SEQUENCE [LARGE SCALE GENOMIC DNA]</scope>
    <source>
        <strain evidence="3 4">KBS708</strain>
    </source>
</reference>
<dbReference type="InterPro" id="IPR052177">
    <property type="entry name" value="Divisome_Glycosyl_Hydrolase"/>
</dbReference>
<dbReference type="KEGG" id="gba:J421_3699"/>
<dbReference type="InParanoid" id="W0RKF8"/>
<dbReference type="EMBL" id="CP007128">
    <property type="protein sequence ID" value="AHG91236.1"/>
    <property type="molecule type" value="Genomic_DNA"/>
</dbReference>
<evidence type="ECO:0000313" key="4">
    <source>
        <dbReference type="Proteomes" id="UP000019151"/>
    </source>
</evidence>
<protein>
    <recommendedName>
        <fullName evidence="2">Glycosyl hydrolase-like 10 domain-containing protein</fullName>
    </recommendedName>
</protein>
<dbReference type="STRING" id="861299.J421_3699"/>
<name>W0RKF8_9BACT</name>
<feature type="domain" description="Glycosyl hydrolase-like 10" evidence="2">
    <location>
        <begin position="1"/>
        <end position="292"/>
    </location>
</feature>
<evidence type="ECO:0000313" key="3">
    <source>
        <dbReference type="EMBL" id="AHG91236.1"/>
    </source>
</evidence>
<keyword evidence="4" id="KW-1185">Reference proteome</keyword>
<dbReference type="eggNOG" id="COG1649">
    <property type="taxonomic scope" value="Bacteria"/>
</dbReference>
<proteinExistence type="predicted"/>
<evidence type="ECO:0000256" key="1">
    <source>
        <dbReference type="ARBA" id="ARBA00022729"/>
    </source>
</evidence>
<accession>W0RKF8</accession>
<dbReference type="HOGENOM" id="CLU_019247_2_1_0"/>
<evidence type="ECO:0000259" key="2">
    <source>
        <dbReference type="Pfam" id="PF02638"/>
    </source>
</evidence>